<dbReference type="CDD" id="cd00917">
    <property type="entry name" value="PG-PI_TP"/>
    <property type="match status" value="1"/>
</dbReference>
<evidence type="ECO:0000259" key="9">
    <source>
        <dbReference type="SMART" id="SM00737"/>
    </source>
</evidence>
<dbReference type="Proteomes" id="UP001220961">
    <property type="component" value="Chromosome 1"/>
</dbReference>
<accession>A0AAF0IUZ4</accession>
<keyword evidence="7" id="KW-0445">Lipid transport</keyword>
<evidence type="ECO:0000256" key="1">
    <source>
        <dbReference type="ARBA" id="ARBA00002053"/>
    </source>
</evidence>
<proteinExistence type="inferred from homology"/>
<name>A0AAF0IUZ4_9BASI</name>
<dbReference type="PANTHER" id="PTHR11306">
    <property type="entry name" value="NIEMANN PICK TYPE C2 PROTEIN NPC2-RELATED"/>
    <property type="match status" value="1"/>
</dbReference>
<evidence type="ECO:0000313" key="10">
    <source>
        <dbReference type="EMBL" id="WFD17978.1"/>
    </source>
</evidence>
<sequence>MRWIAWLSAAAAAVSAASLPSSQVAFQAPIQEPMDIVDMMADEAHRNNIPLNAALERVAPTQNFRGSWTWTPCDFADAAISVYSIETIPDPPIKGQNLTVRGVGDVHTEITEGATFEAQVRLGPLRVFSQKFDLCETLRENNVTVQCPIAPGHYDVSHTVYLPQQIPPAKFGIHVTGLTQDGRLMTCLDFTVSFMRFIERWRAKLGWT</sequence>
<keyword evidence="6 8" id="KW-0732">Signal</keyword>
<dbReference type="InterPro" id="IPR003172">
    <property type="entry name" value="ML_dom"/>
</dbReference>
<evidence type="ECO:0000256" key="3">
    <source>
        <dbReference type="ARBA" id="ARBA00011245"/>
    </source>
</evidence>
<protein>
    <recommendedName>
        <fullName evidence="4">Phosphatidylglycerol/phosphatidylinositol transfer protein</fullName>
    </recommendedName>
</protein>
<feature type="signal peptide" evidence="8">
    <location>
        <begin position="1"/>
        <end position="16"/>
    </location>
</feature>
<comment type="subunit">
    <text evidence="3">Monomer.</text>
</comment>
<feature type="chain" id="PRO_5042260857" description="Phosphatidylglycerol/phosphatidylinositol transfer protein" evidence="8">
    <location>
        <begin position="17"/>
        <end position="208"/>
    </location>
</feature>
<comment type="similarity">
    <text evidence="2">Belongs to the NPC2 family.</text>
</comment>
<gene>
    <name evidence="10" type="ORF">MCAP1_000189</name>
</gene>
<dbReference type="SMART" id="SM00737">
    <property type="entry name" value="ML"/>
    <property type="match status" value="1"/>
</dbReference>
<comment type="function">
    <text evidence="1">Catalyzes the intermembrane transfer of phosphatidylglycerol and phosphatidylinositol.</text>
</comment>
<evidence type="ECO:0000256" key="4">
    <source>
        <dbReference type="ARBA" id="ARBA00016056"/>
    </source>
</evidence>
<dbReference type="SUPFAM" id="SSF81296">
    <property type="entry name" value="E set domains"/>
    <property type="match status" value="1"/>
</dbReference>
<evidence type="ECO:0000313" key="11">
    <source>
        <dbReference type="Proteomes" id="UP001220961"/>
    </source>
</evidence>
<evidence type="ECO:0000256" key="6">
    <source>
        <dbReference type="ARBA" id="ARBA00022729"/>
    </source>
</evidence>
<dbReference type="GO" id="GO:0032934">
    <property type="term" value="F:sterol binding"/>
    <property type="evidence" value="ECO:0007669"/>
    <property type="project" value="InterPro"/>
</dbReference>
<feature type="domain" description="MD-2-related lipid-recognition" evidence="9">
    <location>
        <begin position="70"/>
        <end position="192"/>
    </location>
</feature>
<keyword evidence="11" id="KW-1185">Reference proteome</keyword>
<dbReference type="Gene3D" id="2.70.220.10">
    <property type="entry name" value="Ganglioside GM2 activator"/>
    <property type="match status" value="1"/>
</dbReference>
<evidence type="ECO:0000256" key="8">
    <source>
        <dbReference type="SAM" id="SignalP"/>
    </source>
</evidence>
<dbReference type="InterPro" id="IPR036846">
    <property type="entry name" value="GM2-AP_sf"/>
</dbReference>
<dbReference type="Pfam" id="PF02221">
    <property type="entry name" value="E1_DerP2_DerF2"/>
    <property type="match status" value="1"/>
</dbReference>
<dbReference type="AlphaFoldDB" id="A0AAF0IUZ4"/>
<dbReference type="PANTHER" id="PTHR11306:SF0">
    <property type="entry name" value="PHOSPHATIDYLGLYCEROL_PHOSPHATIDYLINOSITOL TRANSFER PROTEIN"/>
    <property type="match status" value="1"/>
</dbReference>
<dbReference type="EMBL" id="CP119908">
    <property type="protein sequence ID" value="WFD17978.1"/>
    <property type="molecule type" value="Genomic_DNA"/>
</dbReference>
<evidence type="ECO:0000256" key="7">
    <source>
        <dbReference type="ARBA" id="ARBA00023055"/>
    </source>
</evidence>
<dbReference type="InterPro" id="IPR033917">
    <property type="entry name" value="ML_PG-PI_TP"/>
</dbReference>
<dbReference type="InterPro" id="IPR014756">
    <property type="entry name" value="Ig_E-set"/>
</dbReference>
<dbReference type="GO" id="GO:0032366">
    <property type="term" value="P:intracellular sterol transport"/>
    <property type="evidence" value="ECO:0007669"/>
    <property type="project" value="InterPro"/>
</dbReference>
<organism evidence="10 11">
    <name type="scientific">Malassezia caprae</name>
    <dbReference type="NCBI Taxonomy" id="1381934"/>
    <lineage>
        <taxon>Eukaryota</taxon>
        <taxon>Fungi</taxon>
        <taxon>Dikarya</taxon>
        <taxon>Basidiomycota</taxon>
        <taxon>Ustilaginomycotina</taxon>
        <taxon>Malasseziomycetes</taxon>
        <taxon>Malasseziales</taxon>
        <taxon>Malasseziaceae</taxon>
        <taxon>Malassezia</taxon>
    </lineage>
</organism>
<evidence type="ECO:0000256" key="2">
    <source>
        <dbReference type="ARBA" id="ARBA00006370"/>
    </source>
</evidence>
<dbReference type="InterPro" id="IPR039670">
    <property type="entry name" value="NPC2-like"/>
</dbReference>
<reference evidence="10" key="1">
    <citation type="submission" date="2023-03" db="EMBL/GenBank/DDBJ databases">
        <title>Mating type loci evolution in Malassezia.</title>
        <authorList>
            <person name="Coelho M.A."/>
        </authorList>
    </citation>
    <scope>NUCLEOTIDE SEQUENCE</scope>
    <source>
        <strain evidence="10">CBS 10434</strain>
    </source>
</reference>
<evidence type="ECO:0000256" key="5">
    <source>
        <dbReference type="ARBA" id="ARBA00022448"/>
    </source>
</evidence>
<keyword evidence="5" id="KW-0813">Transport</keyword>